<feature type="domain" description="Luciferase-like" evidence="5">
    <location>
        <begin position="25"/>
        <end position="200"/>
    </location>
</feature>
<protein>
    <submittedName>
        <fullName evidence="6">Putative F420-dependent oxidoreductase</fullName>
    </submittedName>
</protein>
<keyword evidence="7" id="KW-1185">Reference proteome</keyword>
<keyword evidence="3" id="KW-0560">Oxidoreductase</keyword>
<evidence type="ECO:0000313" key="7">
    <source>
        <dbReference type="Proteomes" id="UP000272400"/>
    </source>
</evidence>
<dbReference type="Pfam" id="PF00296">
    <property type="entry name" value="Bac_luciferase"/>
    <property type="match status" value="1"/>
</dbReference>
<dbReference type="NCBIfam" id="TIGR03621">
    <property type="entry name" value="F420_MSMEG_2516"/>
    <property type="match status" value="1"/>
</dbReference>
<comment type="caution">
    <text evidence="6">The sequence shown here is derived from an EMBL/GenBank/DDBJ whole genome shotgun (WGS) entry which is preliminary data.</text>
</comment>
<name>A0A3N1D5U0_9ACTN</name>
<evidence type="ECO:0000259" key="5">
    <source>
        <dbReference type="Pfam" id="PF00296"/>
    </source>
</evidence>
<evidence type="ECO:0000313" key="6">
    <source>
        <dbReference type="EMBL" id="ROO88922.1"/>
    </source>
</evidence>
<dbReference type="InterPro" id="IPR011251">
    <property type="entry name" value="Luciferase-like_dom"/>
</dbReference>
<evidence type="ECO:0000256" key="4">
    <source>
        <dbReference type="ARBA" id="ARBA00023033"/>
    </source>
</evidence>
<dbReference type="InterPro" id="IPR050172">
    <property type="entry name" value="SsuD_RutA_monooxygenase"/>
</dbReference>
<dbReference type="PANTHER" id="PTHR42847:SF4">
    <property type="entry name" value="ALKANESULFONATE MONOOXYGENASE-RELATED"/>
    <property type="match status" value="1"/>
</dbReference>
<evidence type="ECO:0000256" key="1">
    <source>
        <dbReference type="ARBA" id="ARBA00022630"/>
    </source>
</evidence>
<accession>A0A3N1D5U0</accession>
<dbReference type="EMBL" id="RJKE01000001">
    <property type="protein sequence ID" value="ROO88922.1"/>
    <property type="molecule type" value="Genomic_DNA"/>
</dbReference>
<dbReference type="InterPro" id="IPR019923">
    <property type="entry name" value="Lucif-like_OxRdtase_MSMEG_2516"/>
</dbReference>
<reference evidence="6 7" key="1">
    <citation type="submission" date="2018-11" db="EMBL/GenBank/DDBJ databases">
        <title>Sequencing the genomes of 1000 actinobacteria strains.</title>
        <authorList>
            <person name="Klenk H.-P."/>
        </authorList>
    </citation>
    <scope>NUCLEOTIDE SEQUENCE [LARGE SCALE GENOMIC DNA]</scope>
    <source>
        <strain evidence="6 7">DSM 44254</strain>
    </source>
</reference>
<gene>
    <name evidence="6" type="ORF">EDD29_6607</name>
</gene>
<evidence type="ECO:0000256" key="2">
    <source>
        <dbReference type="ARBA" id="ARBA00022643"/>
    </source>
</evidence>
<dbReference type="RefSeq" id="WP_123668101.1">
    <property type="nucleotide sequence ID" value="NZ_RJKE01000001.1"/>
</dbReference>
<keyword evidence="1" id="KW-0285">Flavoprotein</keyword>
<dbReference type="SUPFAM" id="SSF51679">
    <property type="entry name" value="Bacterial luciferase-like"/>
    <property type="match status" value="1"/>
</dbReference>
<dbReference type="Gene3D" id="3.20.20.30">
    <property type="entry name" value="Luciferase-like domain"/>
    <property type="match status" value="1"/>
</dbReference>
<keyword evidence="2" id="KW-0288">FMN</keyword>
<sequence length="313" mass="33574">MSRQDRKDRPYRPFRFGAVLRLAESGRAWADKARRLEDDGFSTLLVPDHLVGPRFGPVAAMTAAACATETLNVGTLVFANDFRHPAVLAKEAATMDLLSDGRLELGMGTGWMARDYDAAGMELASPGVRVARLDESLRVMKALWRGGPVDFAGAHYTVSGLEQEPLPARKPGPRIMLGGGGPKMLALAAREADIVNLTMRVRADGAGPDLRDSGIDQFRGKLATLEAAAGPRFEEIELGTSVLSLGLGAQPEAWSAANPSAQAGTPQVLAGSLDDICDALRHWREDLGISYFVLHNEDDLPSFRQVVARLSGS</sequence>
<proteinExistence type="predicted"/>
<dbReference type="GO" id="GO:0046306">
    <property type="term" value="P:alkanesulfonate catabolic process"/>
    <property type="evidence" value="ECO:0007669"/>
    <property type="project" value="TreeGrafter"/>
</dbReference>
<keyword evidence="4" id="KW-0503">Monooxygenase</keyword>
<organism evidence="6 7">
    <name type="scientific">Actinocorallia herbida</name>
    <dbReference type="NCBI Taxonomy" id="58109"/>
    <lineage>
        <taxon>Bacteria</taxon>
        <taxon>Bacillati</taxon>
        <taxon>Actinomycetota</taxon>
        <taxon>Actinomycetes</taxon>
        <taxon>Streptosporangiales</taxon>
        <taxon>Thermomonosporaceae</taxon>
        <taxon>Actinocorallia</taxon>
    </lineage>
</organism>
<dbReference type="OrthoDB" id="4288123at2"/>
<dbReference type="GO" id="GO:0008726">
    <property type="term" value="F:alkanesulfonate monooxygenase activity"/>
    <property type="evidence" value="ECO:0007669"/>
    <property type="project" value="TreeGrafter"/>
</dbReference>
<dbReference type="Proteomes" id="UP000272400">
    <property type="component" value="Unassembled WGS sequence"/>
</dbReference>
<dbReference type="AlphaFoldDB" id="A0A3N1D5U0"/>
<evidence type="ECO:0000256" key="3">
    <source>
        <dbReference type="ARBA" id="ARBA00023002"/>
    </source>
</evidence>
<dbReference type="PANTHER" id="PTHR42847">
    <property type="entry name" value="ALKANESULFONATE MONOOXYGENASE"/>
    <property type="match status" value="1"/>
</dbReference>
<dbReference type="InterPro" id="IPR036661">
    <property type="entry name" value="Luciferase-like_sf"/>
</dbReference>